<feature type="domain" description="Aminoglycoside phosphotransferase" evidence="1">
    <location>
        <begin position="608"/>
        <end position="810"/>
    </location>
</feature>
<reference evidence="2 3" key="1">
    <citation type="journal article" date="2013" name="BMC Genomics">
        <title>The genome and transcriptome of the pine saprophyte Ophiostoma piceae, and a comparison with the bark beetle-associated pine pathogen Grosmannia clavigera.</title>
        <authorList>
            <person name="Haridas S."/>
            <person name="Wang Y."/>
            <person name="Lim L."/>
            <person name="Massoumi Alamouti S."/>
            <person name="Jackman S."/>
            <person name="Docking R."/>
            <person name="Robertson G."/>
            <person name="Birol I."/>
            <person name="Bohlmann J."/>
            <person name="Breuil C."/>
        </authorList>
    </citation>
    <scope>NUCLEOTIDE SEQUENCE [LARGE SCALE GENOMIC DNA]</scope>
    <source>
        <strain evidence="2 3">UAMH 11346</strain>
    </source>
</reference>
<gene>
    <name evidence="2" type="ORF">F503_02930</name>
</gene>
<dbReference type="eggNOG" id="ENOG502S1E7">
    <property type="taxonomic scope" value="Eukaryota"/>
</dbReference>
<dbReference type="Gene3D" id="3.90.1200.10">
    <property type="match status" value="1"/>
</dbReference>
<dbReference type="Proteomes" id="UP000016923">
    <property type="component" value="Unassembled WGS sequence"/>
</dbReference>
<evidence type="ECO:0000259" key="1">
    <source>
        <dbReference type="Pfam" id="PF01636"/>
    </source>
</evidence>
<dbReference type="Pfam" id="PF01636">
    <property type="entry name" value="APH"/>
    <property type="match status" value="2"/>
</dbReference>
<keyword evidence="3" id="KW-1185">Reference proteome</keyword>
<dbReference type="PANTHER" id="PTHR21310:SF15">
    <property type="entry name" value="AMINOGLYCOSIDE PHOSPHOTRANSFERASE DOMAIN-CONTAINING PROTEIN"/>
    <property type="match status" value="1"/>
</dbReference>
<dbReference type="AlphaFoldDB" id="S3C2V3"/>
<dbReference type="STRING" id="1262450.S3C2V3"/>
<evidence type="ECO:0000313" key="2">
    <source>
        <dbReference type="EMBL" id="EPE06101.1"/>
    </source>
</evidence>
<dbReference type="InterPro" id="IPR011009">
    <property type="entry name" value="Kinase-like_dom_sf"/>
</dbReference>
<dbReference type="InterPro" id="IPR051678">
    <property type="entry name" value="AGP_Transferase"/>
</dbReference>
<name>S3C2V3_OPHP1</name>
<dbReference type="PANTHER" id="PTHR21310">
    <property type="entry name" value="AMINOGLYCOSIDE PHOSPHOTRANSFERASE-RELATED-RELATED"/>
    <property type="match status" value="1"/>
</dbReference>
<dbReference type="InterPro" id="IPR002575">
    <property type="entry name" value="Aminoglycoside_PTrfase"/>
</dbReference>
<dbReference type="OrthoDB" id="5327538at2759"/>
<feature type="domain" description="Aminoglycoside phosphotransferase" evidence="1">
    <location>
        <begin position="145"/>
        <end position="372"/>
    </location>
</feature>
<dbReference type="SUPFAM" id="SSF118310">
    <property type="entry name" value="AN1-like Zinc finger"/>
    <property type="match status" value="1"/>
</dbReference>
<dbReference type="SUPFAM" id="SSF56112">
    <property type="entry name" value="Protein kinase-like (PK-like)"/>
    <property type="match status" value="2"/>
</dbReference>
<dbReference type="EMBL" id="KE148154">
    <property type="protein sequence ID" value="EPE06101.1"/>
    <property type="molecule type" value="Genomic_DNA"/>
</dbReference>
<dbReference type="VEuPathDB" id="FungiDB:F503_02930"/>
<sequence>MPLLPSYVDGVQICGAAGCHRLAAMDVGDCDRCLTMFCAGHKTCSTHACSLAPLDDDEWLAAQTAELESLDRKTNWPALLAHASRLAGGQACQVADHESDPLGRGMMGGMHVHRRIRFDDGTAWLARIVRETHKDPSDDVVDTILKSECATLHWLATSGCGLPTPRVHGYGLRSDPKNAVGVAYMLMDEMPGRPFDMASASEDERAHVLDQWAQMLRRLGDFPFNAIGSLVFDTDSIKDGRIDKHVSVSVGPVASDRTGTLPLTINGPCSFPSASAFYQAWAKSYVRLVESGQLFSDYADDALCMFRHIAQRLADTADDDGWLCRWTALDAGPFFLKHMDDKGDHLLVDESGTIVGVIDWTYARVVPAYEAFGPSLFSADNDKLFRGCAGLSVADKTLGRALARLDAPHNHFLSEGTDHLRQLMFGLGTGMGFTRDEARAAFAGLCSAFDKVTCTRTCSQTSLDRFTDCAWPGCTRPSVRGRGCASCRKHACAVHQQERFHAACVSSSTVDDEAWQQALDDEVAALLQKINVAALVARGSALRHGMACEFVPGEHSGPDATMGCANYHATLVFDDGVRWIVRIPRLETANRLLWGNVPSHVIEYLVASEYATLVFLERVCVGGVCLTPKAHGYGLESDVSNHVGVSYILQDALPGRPFYASLATAEQQRHVYTQYAAFLAALAAEPRAQACSLLPALHPTQGPLASDRFLRLGAATGPFSSALAYFTAIANTYMDLVADGQLYAGYPREAFLFYRLLSDQAAPVLADLDLAHLFYLKHVDDKGDHILVDDDYNITGIIDWQYARFVPAAEAFGPSLVTADLGKLYGDAPGLSTDDIFVGNALAAQLAAHPLPDSRVGPASVSVHKFNATELARRFHFGLASGLPRCDAVGLIQAVRRLLHQHQPGKVDDNGVDDVNNVEEWLSAEWDNVQVHPRDPLDEARRTKIERLLQDMQG</sequence>
<dbReference type="InterPro" id="IPR035896">
    <property type="entry name" value="AN1-like_Znf"/>
</dbReference>
<accession>S3C2V3</accession>
<proteinExistence type="predicted"/>
<protein>
    <recommendedName>
        <fullName evidence="1">Aminoglycoside phosphotransferase domain-containing protein</fullName>
    </recommendedName>
</protein>
<dbReference type="OMA" id="WEKSIND"/>
<dbReference type="HOGENOM" id="CLU_008265_0_0_1"/>
<evidence type="ECO:0000313" key="3">
    <source>
        <dbReference type="Proteomes" id="UP000016923"/>
    </source>
</evidence>
<organism evidence="2 3">
    <name type="scientific">Ophiostoma piceae (strain UAMH 11346)</name>
    <name type="common">Sap stain fungus</name>
    <dbReference type="NCBI Taxonomy" id="1262450"/>
    <lineage>
        <taxon>Eukaryota</taxon>
        <taxon>Fungi</taxon>
        <taxon>Dikarya</taxon>
        <taxon>Ascomycota</taxon>
        <taxon>Pezizomycotina</taxon>
        <taxon>Sordariomycetes</taxon>
        <taxon>Sordariomycetidae</taxon>
        <taxon>Ophiostomatales</taxon>
        <taxon>Ophiostomataceae</taxon>
        <taxon>Ophiostoma</taxon>
    </lineage>
</organism>